<dbReference type="EMBL" id="KC179784">
    <property type="protein sequence ID" value="AGQ20303.1"/>
    <property type="molecule type" value="Genomic_DNA"/>
</dbReference>
<sequence length="144" mass="16507">MQSIARFLVTYYRKQAGVVANYAYATTRNTLCHLPVLSSKCLTETGSCLSRLCERCFGAEPQDQLESCCYMKVSGPTHHRRERLRLKELLKVDHENELSCLDEYEKFVCDVCGDALYRNIYDTATLQVMCDVMVTHALEYKSSL</sequence>
<evidence type="ECO:0000313" key="2">
    <source>
        <dbReference type="Proteomes" id="UP000204024"/>
    </source>
</evidence>
<dbReference type="GeneID" id="17428746"/>
<evidence type="ECO:0000313" key="1">
    <source>
        <dbReference type="EMBL" id="AGQ20303.1"/>
    </source>
</evidence>
<gene>
    <name evidence="1" type="ORF">CalGV044</name>
</gene>
<protein>
    <submittedName>
        <fullName evidence="1">Uncharacterized protein</fullName>
    </submittedName>
</protein>
<dbReference type="RefSeq" id="YP_008719992.1">
    <property type="nucleotide sequence ID" value="NC_022646.1"/>
</dbReference>
<organism evidence="1 2">
    <name type="scientific">Clostera anastomosis granulovirus A</name>
    <dbReference type="NCBI Taxonomy" id="1986289"/>
    <lineage>
        <taxon>Viruses</taxon>
        <taxon>Viruses incertae sedis</taxon>
        <taxon>Naldaviricetes</taxon>
        <taxon>Lefavirales</taxon>
        <taxon>Baculoviridae</taxon>
        <taxon>Betabaculovirus</taxon>
        <taxon>Betabaculovirus clanastomosis</taxon>
    </lineage>
</organism>
<dbReference type="KEGG" id="vg:17428746"/>
<proteinExistence type="predicted"/>
<dbReference type="Proteomes" id="UP000204024">
    <property type="component" value="Segment"/>
</dbReference>
<name>U5KBK9_9BBAC</name>
<accession>U5KBK9</accession>
<keyword evidence="2" id="KW-1185">Reference proteome</keyword>
<dbReference type="OrthoDB" id="32147at10239"/>
<reference evidence="1 2" key="1">
    <citation type="journal article" date="2013" name="Arch. Virol.">
        <title>Comparative analysis of the genomes of Clostera anastomosis (L.) granulovirus and Clostera anachoreta granulovirus.</title>
        <authorList>
            <person name="Liang Z."/>
            <person name="Zhang X."/>
            <person name="Yin X."/>
            <person name="Song X."/>
            <person name="Shao X."/>
            <person name="Wang L."/>
        </authorList>
    </citation>
    <scope>NUCLEOTIDE SEQUENCE [LARGE SCALE GENOMIC DNA]</scope>
    <source>
        <strain evidence="1">CaLGV-Henan</strain>
    </source>
</reference>